<reference evidence="2" key="1">
    <citation type="submission" date="2021-06" db="EMBL/GenBank/DDBJ databases">
        <title>Direct submission.</title>
        <authorList>
            <person name="Lee C.-S."/>
            <person name="Jin L."/>
        </authorList>
    </citation>
    <scope>NUCLEOTIDE SEQUENCE</scope>
    <source>
        <strain evidence="2">Con5</strain>
    </source>
</reference>
<dbReference type="Proteomes" id="UP000679352">
    <property type="component" value="Chromosome"/>
</dbReference>
<evidence type="ECO:0000313" key="3">
    <source>
        <dbReference type="Proteomes" id="UP000679352"/>
    </source>
</evidence>
<dbReference type="KEGG" id="gfu:KM031_13730"/>
<sequence length="237" mass="25975">MSEITFRDLDGMAEFRTAEELQRAVWGEGDKEDPADLMMVMQHEGGLVAGAFRDGQMLGYVFGFPTATPGVQHSHRLAVLEAARGLGLGVRLKWYQRDWCLARDIRHVRWTYDPLRLPNATLNIHRLGAQASTYLPDYYGAMEGINKGAPSDRLMADWFLDSPRVVACAAGAPLPYPTDPAARVAVPADFGALLHADPAAARAARLENRATLQQAFAQGQRITGFDSASRSYLLTTG</sequence>
<evidence type="ECO:0000313" key="2">
    <source>
        <dbReference type="EMBL" id="QWK89881.1"/>
    </source>
</evidence>
<protein>
    <submittedName>
        <fullName evidence="2">GNAT family N-acetyltransferase</fullName>
        <ecNumber evidence="2">2.3.1.-</ecNumber>
    </submittedName>
</protein>
<keyword evidence="3" id="KW-1185">Reference proteome</keyword>
<organism evidence="2 3">
    <name type="scientific">Gemmobacter fulvus</name>
    <dbReference type="NCBI Taxonomy" id="2840474"/>
    <lineage>
        <taxon>Bacteria</taxon>
        <taxon>Pseudomonadati</taxon>
        <taxon>Pseudomonadota</taxon>
        <taxon>Alphaproteobacteria</taxon>
        <taxon>Rhodobacterales</taxon>
        <taxon>Paracoccaceae</taxon>
        <taxon>Gemmobacter</taxon>
    </lineage>
</organism>
<dbReference type="InterPro" id="IPR000182">
    <property type="entry name" value="GNAT_dom"/>
</dbReference>
<feature type="domain" description="N-acetyltransferase" evidence="1">
    <location>
        <begin position="4"/>
        <end position="157"/>
    </location>
</feature>
<dbReference type="PANTHER" id="PTHR41700:SF1">
    <property type="entry name" value="N-ACETYLTRANSFERASE DOMAIN-CONTAINING PROTEIN"/>
    <property type="match status" value="1"/>
</dbReference>
<dbReference type="CDD" id="cd04301">
    <property type="entry name" value="NAT_SF"/>
    <property type="match status" value="1"/>
</dbReference>
<keyword evidence="2" id="KW-0808">Transferase</keyword>
<evidence type="ECO:0000259" key="1">
    <source>
        <dbReference type="PROSITE" id="PS51186"/>
    </source>
</evidence>
<dbReference type="AlphaFoldDB" id="A0A975P6U0"/>
<dbReference type="EC" id="2.3.1.-" evidence="2"/>
<dbReference type="InterPro" id="IPR016181">
    <property type="entry name" value="Acyl_CoA_acyltransferase"/>
</dbReference>
<dbReference type="PANTHER" id="PTHR41700">
    <property type="entry name" value="GCN5-RELATED N-ACETYLTRANSFERASE"/>
    <property type="match status" value="1"/>
</dbReference>
<gene>
    <name evidence="2" type="ORF">KM031_13730</name>
</gene>
<dbReference type="GO" id="GO:0016747">
    <property type="term" value="F:acyltransferase activity, transferring groups other than amino-acyl groups"/>
    <property type="evidence" value="ECO:0007669"/>
    <property type="project" value="InterPro"/>
</dbReference>
<keyword evidence="2" id="KW-0012">Acyltransferase</keyword>
<dbReference type="Gene3D" id="3.40.630.30">
    <property type="match status" value="1"/>
</dbReference>
<name>A0A975P6U0_9RHOB</name>
<dbReference type="RefSeq" id="WP_215506965.1">
    <property type="nucleotide sequence ID" value="NZ_CP076361.1"/>
</dbReference>
<dbReference type="EMBL" id="CP076361">
    <property type="protein sequence ID" value="QWK89881.1"/>
    <property type="molecule type" value="Genomic_DNA"/>
</dbReference>
<dbReference type="InterPro" id="IPR038764">
    <property type="entry name" value="GNAT_N_AcTrfase_prd"/>
</dbReference>
<dbReference type="SUPFAM" id="SSF55729">
    <property type="entry name" value="Acyl-CoA N-acyltransferases (Nat)"/>
    <property type="match status" value="1"/>
</dbReference>
<accession>A0A975P6U0</accession>
<dbReference type="PROSITE" id="PS51186">
    <property type="entry name" value="GNAT"/>
    <property type="match status" value="1"/>
</dbReference>
<proteinExistence type="predicted"/>
<dbReference type="Pfam" id="PF00583">
    <property type="entry name" value="Acetyltransf_1"/>
    <property type="match status" value="1"/>
</dbReference>